<dbReference type="InterPro" id="IPR013232">
    <property type="entry name" value="Phage_T7_Gp1.1"/>
</dbReference>
<organism evidence="2 3">
    <name type="scientific">Aeromonas phage 2L372D</name>
    <dbReference type="NCBI Taxonomy" id="2588097"/>
    <lineage>
        <taxon>Viruses</taxon>
        <taxon>Duplodnaviria</taxon>
        <taxon>Heunggongvirae</taxon>
        <taxon>Uroviricota</taxon>
        <taxon>Caudoviricetes</taxon>
        <taxon>Plateaulakevirus</taxon>
        <taxon>Plateaulakevirus pv2L372D</taxon>
    </lineage>
</organism>
<reference evidence="2 3" key="1">
    <citation type="submission" date="2019-04" db="EMBL/GenBank/DDBJ databases">
        <title>Nine Novel Phages from a Plateau Lake in Southwest China Provide Insights into Aeromonas Phage Diversity.</title>
        <authorList>
            <person name="Xiao W."/>
            <person name="Bai M."/>
            <person name="Wang Y."/>
            <person name="Cui X."/>
        </authorList>
    </citation>
    <scope>NUCLEOTIDE SEQUENCE [LARGE SCALE GENOMIC DNA]</scope>
</reference>
<protein>
    <submittedName>
        <fullName evidence="2">Uncharacterized protein</fullName>
    </submittedName>
</protein>
<feature type="compositionally biased region" description="Basic and acidic residues" evidence="1">
    <location>
        <begin position="39"/>
        <end position="48"/>
    </location>
</feature>
<feature type="compositionally biased region" description="Basic residues" evidence="1">
    <location>
        <begin position="28"/>
        <end position="38"/>
    </location>
</feature>
<keyword evidence="3" id="KW-1185">Reference proteome</keyword>
<proteinExistence type="predicted"/>
<dbReference type="EMBL" id="MK804893">
    <property type="protein sequence ID" value="QDB73930.1"/>
    <property type="molecule type" value="Genomic_DNA"/>
</dbReference>
<sequence>MSFTNSNVTKIQKKARFNFEESAERTSKGRKLNKTQRNNKRDLWNDEE</sequence>
<dbReference type="Proteomes" id="UP000316128">
    <property type="component" value="Segment"/>
</dbReference>
<evidence type="ECO:0000256" key="1">
    <source>
        <dbReference type="SAM" id="MobiDB-lite"/>
    </source>
</evidence>
<dbReference type="Pfam" id="PF08200">
    <property type="entry name" value="Phage_T7_1_1"/>
    <property type="match status" value="1"/>
</dbReference>
<gene>
    <name evidence="2" type="ORF">2L372D_016</name>
</gene>
<name>A0A4Y5TWZ2_9CAUD</name>
<evidence type="ECO:0000313" key="3">
    <source>
        <dbReference type="Proteomes" id="UP000316128"/>
    </source>
</evidence>
<accession>A0A4Y5TWZ2</accession>
<evidence type="ECO:0000313" key="2">
    <source>
        <dbReference type="EMBL" id="QDB73930.1"/>
    </source>
</evidence>
<feature type="region of interest" description="Disordered" evidence="1">
    <location>
        <begin position="19"/>
        <end position="48"/>
    </location>
</feature>